<dbReference type="GO" id="GO:0003677">
    <property type="term" value="F:DNA binding"/>
    <property type="evidence" value="ECO:0007669"/>
    <property type="project" value="InterPro"/>
</dbReference>
<accession>A0A075UM61</accession>
<sequence>MDIDPVRKIREFAELLARSKAALVQAEGELAGRHYTASARGGLVRAEVDHRARLVGIHIDRAAVARSRSGELGAYIVEAVGQAREEARAEYRRLARVGVR</sequence>
<keyword evidence="2" id="KW-1185">Reference proteome</keyword>
<name>A0A075UM61_9PSEU</name>
<dbReference type="HOGENOM" id="CLU_2299786_0_0_11"/>
<dbReference type="InterPro" id="IPR004401">
    <property type="entry name" value="YbaB/EbfC"/>
</dbReference>
<dbReference type="KEGG" id="aja:AJAP_05340"/>
<dbReference type="SUPFAM" id="SSF82607">
    <property type="entry name" value="YbaB-like"/>
    <property type="match status" value="1"/>
</dbReference>
<dbReference type="RefSeq" id="WP_038508700.1">
    <property type="nucleotide sequence ID" value="NZ_CP008953.1"/>
</dbReference>
<dbReference type="InterPro" id="IPR036894">
    <property type="entry name" value="YbaB-like_sf"/>
</dbReference>
<dbReference type="Gene3D" id="3.30.1310.10">
    <property type="entry name" value="Nucleoid-associated protein YbaB-like domain"/>
    <property type="match status" value="1"/>
</dbReference>
<proteinExistence type="predicted"/>
<dbReference type="Proteomes" id="UP000028492">
    <property type="component" value="Chromosome"/>
</dbReference>
<dbReference type="Pfam" id="PF02575">
    <property type="entry name" value="YbaB_DNA_bd"/>
    <property type="match status" value="1"/>
</dbReference>
<reference evidence="1 2" key="1">
    <citation type="journal article" date="2014" name="J. Biotechnol.">
        <title>Complete genome sequence of the actinobacterium Amycolatopsis japonica MG417-CF17(T) (=DSM 44213T) producing (S,S)-N,N'-ethylenediaminedisuccinic acid.</title>
        <authorList>
            <person name="Stegmann E."/>
            <person name="Albersmeier A."/>
            <person name="Spohn M."/>
            <person name="Gert H."/>
            <person name="Weber T."/>
            <person name="Wohlleben W."/>
            <person name="Kalinowski J."/>
            <person name="Ruckert C."/>
        </authorList>
    </citation>
    <scope>NUCLEOTIDE SEQUENCE [LARGE SCALE GENOMIC DNA]</scope>
    <source>
        <strain evidence="2">MG417-CF17 (DSM 44213)</strain>
    </source>
</reference>
<dbReference type="EMBL" id="CP008953">
    <property type="protein sequence ID" value="AIG73988.1"/>
    <property type="molecule type" value="Genomic_DNA"/>
</dbReference>
<organism evidence="1 2">
    <name type="scientific">Amycolatopsis japonica</name>
    <dbReference type="NCBI Taxonomy" id="208439"/>
    <lineage>
        <taxon>Bacteria</taxon>
        <taxon>Bacillati</taxon>
        <taxon>Actinomycetota</taxon>
        <taxon>Actinomycetes</taxon>
        <taxon>Pseudonocardiales</taxon>
        <taxon>Pseudonocardiaceae</taxon>
        <taxon>Amycolatopsis</taxon>
        <taxon>Amycolatopsis japonica group</taxon>
    </lineage>
</organism>
<protein>
    <submittedName>
        <fullName evidence="1">Uncharacterized protein</fullName>
    </submittedName>
</protein>
<evidence type="ECO:0000313" key="1">
    <source>
        <dbReference type="EMBL" id="AIG73988.1"/>
    </source>
</evidence>
<gene>
    <name evidence="1" type="ORF">AJAP_05340</name>
</gene>
<dbReference type="STRING" id="208439.AJAP_05340"/>
<dbReference type="AlphaFoldDB" id="A0A075UM61"/>
<evidence type="ECO:0000313" key="2">
    <source>
        <dbReference type="Proteomes" id="UP000028492"/>
    </source>
</evidence>